<evidence type="ECO:0000313" key="3">
    <source>
        <dbReference type="Proteomes" id="UP000799444"/>
    </source>
</evidence>
<evidence type="ECO:0000313" key="2">
    <source>
        <dbReference type="EMBL" id="KAF2736160.1"/>
    </source>
</evidence>
<sequence>MGNLCSRQLNNGSAITVDRVSRGESDPARPHPVTVQGSEEFRCVNPAQPKPNKAAQKILNSQSADNSRAGFLDLPAELRNVVYRDLFVFPGYVRLLYLSPTKVSALALLRTCKQVHHEAASVLYGTNSFYCSLKKHAHIELDQEAGFHAISNLYFVAPQLELYYGETGAALQALAIDGIFFPAPRYHRFLTRLTIDCRVELRHSLTRVLDFADMVMRHGDEYHELFRVRDALNGAFQEVFKKMGELWGEKDTEWEGRLICLQKDWKLIESNYTITFAVAEDAERTSKAAWRKYCIE</sequence>
<dbReference type="OrthoDB" id="62952at2759"/>
<evidence type="ECO:0000256" key="1">
    <source>
        <dbReference type="SAM" id="MobiDB-lite"/>
    </source>
</evidence>
<dbReference type="PANTHER" id="PTHR42085:SF1">
    <property type="entry name" value="F-BOX DOMAIN-CONTAINING PROTEIN"/>
    <property type="match status" value="1"/>
</dbReference>
<feature type="region of interest" description="Disordered" evidence="1">
    <location>
        <begin position="16"/>
        <end position="36"/>
    </location>
</feature>
<dbReference type="EMBL" id="ML996128">
    <property type="protein sequence ID" value="KAF2736160.1"/>
    <property type="molecule type" value="Genomic_DNA"/>
</dbReference>
<dbReference type="PANTHER" id="PTHR42085">
    <property type="entry name" value="F-BOX DOMAIN-CONTAINING PROTEIN"/>
    <property type="match status" value="1"/>
</dbReference>
<gene>
    <name evidence="2" type="ORF">EJ04DRAFT_575624</name>
</gene>
<dbReference type="AlphaFoldDB" id="A0A9P4R127"/>
<keyword evidence="3" id="KW-1185">Reference proteome</keyword>
<feature type="compositionally biased region" description="Basic and acidic residues" evidence="1">
    <location>
        <begin position="19"/>
        <end position="29"/>
    </location>
</feature>
<reference evidence="2" key="1">
    <citation type="journal article" date="2020" name="Stud. Mycol.">
        <title>101 Dothideomycetes genomes: a test case for predicting lifestyles and emergence of pathogens.</title>
        <authorList>
            <person name="Haridas S."/>
            <person name="Albert R."/>
            <person name="Binder M."/>
            <person name="Bloem J."/>
            <person name="Labutti K."/>
            <person name="Salamov A."/>
            <person name="Andreopoulos B."/>
            <person name="Baker S."/>
            <person name="Barry K."/>
            <person name="Bills G."/>
            <person name="Bluhm B."/>
            <person name="Cannon C."/>
            <person name="Castanera R."/>
            <person name="Culley D."/>
            <person name="Daum C."/>
            <person name="Ezra D."/>
            <person name="Gonzalez J."/>
            <person name="Henrissat B."/>
            <person name="Kuo A."/>
            <person name="Liang C."/>
            <person name="Lipzen A."/>
            <person name="Lutzoni F."/>
            <person name="Magnuson J."/>
            <person name="Mondo S."/>
            <person name="Nolan M."/>
            <person name="Ohm R."/>
            <person name="Pangilinan J."/>
            <person name="Park H.-J."/>
            <person name="Ramirez L."/>
            <person name="Alfaro M."/>
            <person name="Sun H."/>
            <person name="Tritt A."/>
            <person name="Yoshinaga Y."/>
            <person name="Zwiers L.-H."/>
            <person name="Turgeon B."/>
            <person name="Goodwin S."/>
            <person name="Spatafora J."/>
            <person name="Crous P."/>
            <person name="Grigoriev I."/>
        </authorList>
    </citation>
    <scope>NUCLEOTIDE SEQUENCE</scope>
    <source>
        <strain evidence="2">CBS 125425</strain>
    </source>
</reference>
<protein>
    <submittedName>
        <fullName evidence="2">Uncharacterized protein</fullName>
    </submittedName>
</protein>
<comment type="caution">
    <text evidence="2">The sequence shown here is derived from an EMBL/GenBank/DDBJ whole genome shotgun (WGS) entry which is preliminary data.</text>
</comment>
<dbReference type="InterPro" id="IPR038883">
    <property type="entry name" value="AN11006-like"/>
</dbReference>
<dbReference type="Proteomes" id="UP000799444">
    <property type="component" value="Unassembled WGS sequence"/>
</dbReference>
<proteinExistence type="predicted"/>
<organism evidence="2 3">
    <name type="scientific">Polyplosphaeria fusca</name>
    <dbReference type="NCBI Taxonomy" id="682080"/>
    <lineage>
        <taxon>Eukaryota</taxon>
        <taxon>Fungi</taxon>
        <taxon>Dikarya</taxon>
        <taxon>Ascomycota</taxon>
        <taxon>Pezizomycotina</taxon>
        <taxon>Dothideomycetes</taxon>
        <taxon>Pleosporomycetidae</taxon>
        <taxon>Pleosporales</taxon>
        <taxon>Tetraplosphaeriaceae</taxon>
        <taxon>Polyplosphaeria</taxon>
    </lineage>
</organism>
<name>A0A9P4R127_9PLEO</name>
<accession>A0A9P4R127</accession>